<sequence>MVDIECTRCHATGTGYATNYQAKFSLIHKEKCGAKIGVPKFSSGAKTTEATTTTASDDNTILVEAKLKKRKAKKKSALQ</sequence>
<reference evidence="1" key="1">
    <citation type="journal article" date="2015" name="Nature">
        <title>Complex archaea that bridge the gap between prokaryotes and eukaryotes.</title>
        <authorList>
            <person name="Spang A."/>
            <person name="Saw J.H."/>
            <person name="Jorgensen S.L."/>
            <person name="Zaremba-Niedzwiedzka K."/>
            <person name="Martijn J."/>
            <person name="Lind A.E."/>
            <person name="van Eijk R."/>
            <person name="Schleper C."/>
            <person name="Guy L."/>
            <person name="Ettema T.J."/>
        </authorList>
    </citation>
    <scope>NUCLEOTIDE SEQUENCE</scope>
</reference>
<gene>
    <name evidence="1" type="ORF">LCGC14_1480690</name>
</gene>
<protein>
    <submittedName>
        <fullName evidence="1">Uncharacterized protein</fullName>
    </submittedName>
</protein>
<name>A0A0F9J9L3_9ZZZZ</name>
<proteinExistence type="predicted"/>
<accession>A0A0F9J9L3</accession>
<organism evidence="1">
    <name type="scientific">marine sediment metagenome</name>
    <dbReference type="NCBI Taxonomy" id="412755"/>
    <lineage>
        <taxon>unclassified sequences</taxon>
        <taxon>metagenomes</taxon>
        <taxon>ecological metagenomes</taxon>
    </lineage>
</organism>
<dbReference type="EMBL" id="LAZR01010522">
    <property type="protein sequence ID" value="KKM66489.1"/>
    <property type="molecule type" value="Genomic_DNA"/>
</dbReference>
<dbReference type="AlphaFoldDB" id="A0A0F9J9L3"/>
<evidence type="ECO:0000313" key="1">
    <source>
        <dbReference type="EMBL" id="KKM66489.1"/>
    </source>
</evidence>
<comment type="caution">
    <text evidence="1">The sequence shown here is derived from an EMBL/GenBank/DDBJ whole genome shotgun (WGS) entry which is preliminary data.</text>
</comment>